<dbReference type="PANTHER" id="PTHR46652:SF3">
    <property type="entry name" value="LEUCINE-RICH REPEAT-CONTAINING PROTEIN 9"/>
    <property type="match status" value="1"/>
</dbReference>
<feature type="compositionally biased region" description="Low complexity" evidence="3">
    <location>
        <begin position="54"/>
        <end position="67"/>
    </location>
</feature>
<evidence type="ECO:0000313" key="6">
    <source>
        <dbReference type="Proteomes" id="UP000419144"/>
    </source>
</evidence>
<feature type="region of interest" description="Disordered" evidence="3">
    <location>
        <begin position="27"/>
        <end position="76"/>
    </location>
</feature>
<keyword evidence="1" id="KW-0433">Leucine-rich repeat</keyword>
<comment type="caution">
    <text evidence="5">The sequence shown here is derived from an EMBL/GenBank/DDBJ whole genome shotgun (WGS) entry which is preliminary data.</text>
</comment>
<dbReference type="SUPFAM" id="SSF52058">
    <property type="entry name" value="L domain-like"/>
    <property type="match status" value="1"/>
</dbReference>
<organism evidence="5 6">
    <name type="scientific">Leishmania tarentolae</name>
    <name type="common">Sauroleishmania tarentolae</name>
    <dbReference type="NCBI Taxonomy" id="5689"/>
    <lineage>
        <taxon>Eukaryota</taxon>
        <taxon>Discoba</taxon>
        <taxon>Euglenozoa</taxon>
        <taxon>Kinetoplastea</taxon>
        <taxon>Metakinetoplastina</taxon>
        <taxon>Trypanosomatida</taxon>
        <taxon>Trypanosomatidae</taxon>
        <taxon>Leishmaniinae</taxon>
        <taxon>Leishmania</taxon>
        <taxon>lizard Leishmania</taxon>
    </lineage>
</organism>
<protein>
    <recommendedName>
        <fullName evidence="7">Leucine-rich repeat protein</fullName>
    </recommendedName>
</protein>
<evidence type="ECO:0000256" key="4">
    <source>
        <dbReference type="SAM" id="SignalP"/>
    </source>
</evidence>
<dbReference type="PANTHER" id="PTHR46652">
    <property type="entry name" value="LEUCINE-RICH REPEAT AND IQ DOMAIN-CONTAINING PROTEIN 1-RELATED"/>
    <property type="match status" value="1"/>
</dbReference>
<accession>A0A640KPC8</accession>
<evidence type="ECO:0000256" key="1">
    <source>
        <dbReference type="ARBA" id="ARBA00022614"/>
    </source>
</evidence>
<sequence length="680" mass="75404">MRSQNFVTFLAVLNFFSFLLPPLPLSRSPTQPLRRQRRQGDGWRASHMQRTPMAKGSVGVSAAATSSMPVGSSDRSLGQLSRATVTDILQYTPHIPSLCCAAAHPHLRYAREAIDGTRAGEASVHHRSDLYVCWDWKTSREYHSLSGSEEELEADLRQMGWWLTRPFTEDGRPMSMEVNVKREASYQPVSPSTSSPTATASEALPTDFENLLQILTQPPFQRTDAGISCVRSLIVTPKRKEVSMTAMKLIGQFTHLEKFESFTQFLTLSLPSMTSISVLRLHNVKALTSLEPLLPLSGLQRISLCRCASLRSLSALSQLRTLKALRVTNSRILDVRGDYSACRLLTFVSMRWCGSVLHVGDLATIPNLHNLDCSYSGVQDLGALTHCAQLRRLSLRGCNSVHELFRAMRTPAALLESSRTGTSTGISRVFLDRLPAAAILDGDVRWPAVKKTTSSGEAAALLSGTLRYPISSTALSSPSCFSQLEELDLGESSLASLSELPQCAPELRHLTVRECHQLHSLSPLGELRRLTSVDASFSNVDELEGLSESVSLQYVNLRNCVRLRTASPLARVKSLREIDLSAMKQDCIICIGNCGAYTRKESTRDHRARHRQSEIIRQSLLTLSGVGGGDDDIRIDTTVTPRSCHQLLQHWVLRQEVEELLRQPLEQVLAREARLQGEVW</sequence>
<evidence type="ECO:0000256" key="3">
    <source>
        <dbReference type="SAM" id="MobiDB-lite"/>
    </source>
</evidence>
<dbReference type="InterPro" id="IPR050836">
    <property type="entry name" value="SDS22/Internalin_LRR"/>
</dbReference>
<evidence type="ECO:0008006" key="7">
    <source>
        <dbReference type="Google" id="ProtNLM"/>
    </source>
</evidence>
<gene>
    <name evidence="5" type="ORF">LtaPh_3111000</name>
</gene>
<keyword evidence="2" id="KW-0677">Repeat</keyword>
<dbReference type="OrthoDB" id="264571at2759"/>
<feature type="chain" id="PRO_5024810833" description="Leucine-rich repeat protein" evidence="4">
    <location>
        <begin position="27"/>
        <end position="680"/>
    </location>
</feature>
<dbReference type="VEuPathDB" id="TriTrypDB:LtaPh_3111000"/>
<keyword evidence="6" id="KW-1185">Reference proteome</keyword>
<dbReference type="InterPro" id="IPR032675">
    <property type="entry name" value="LRR_dom_sf"/>
</dbReference>
<evidence type="ECO:0000256" key="2">
    <source>
        <dbReference type="ARBA" id="ARBA00022737"/>
    </source>
</evidence>
<name>A0A640KPC8_LEITA</name>
<evidence type="ECO:0000313" key="5">
    <source>
        <dbReference type="EMBL" id="GET91111.1"/>
    </source>
</evidence>
<dbReference type="AlphaFoldDB" id="A0A640KPC8"/>
<dbReference type="EMBL" id="BLBS01000046">
    <property type="protein sequence ID" value="GET91111.1"/>
    <property type="molecule type" value="Genomic_DNA"/>
</dbReference>
<reference evidence="5" key="1">
    <citation type="submission" date="2019-11" db="EMBL/GenBank/DDBJ databases">
        <title>Leishmania tarentolae CDS.</title>
        <authorList>
            <person name="Goto Y."/>
            <person name="Yamagishi J."/>
        </authorList>
    </citation>
    <scope>NUCLEOTIDE SEQUENCE [LARGE SCALE GENOMIC DNA]</scope>
    <source>
        <strain evidence="5">Parrot Tar II</strain>
    </source>
</reference>
<keyword evidence="4" id="KW-0732">Signal</keyword>
<dbReference type="Gene3D" id="3.80.10.10">
    <property type="entry name" value="Ribonuclease Inhibitor"/>
    <property type="match status" value="2"/>
</dbReference>
<feature type="signal peptide" evidence="4">
    <location>
        <begin position="1"/>
        <end position="26"/>
    </location>
</feature>
<dbReference type="Proteomes" id="UP000419144">
    <property type="component" value="Unassembled WGS sequence"/>
</dbReference>
<proteinExistence type="predicted"/>